<dbReference type="RefSeq" id="WP_180544155.1">
    <property type="nucleotide sequence ID" value="NZ_JACCJZ010000010.1"/>
</dbReference>
<dbReference type="Proteomes" id="UP000589896">
    <property type="component" value="Unassembled WGS sequence"/>
</dbReference>
<reference evidence="2 3" key="1">
    <citation type="submission" date="2020-07" db="EMBL/GenBank/DDBJ databases">
        <title>isolation of Luteimonas sp. SJ-16.</title>
        <authorList>
            <person name="Huang X.-X."/>
            <person name="Xu L."/>
            <person name="Sun J.-Q."/>
        </authorList>
    </citation>
    <scope>NUCLEOTIDE SEQUENCE [LARGE SCALE GENOMIC DNA]</scope>
    <source>
        <strain evidence="2 3">SJ-16</strain>
    </source>
</reference>
<name>A0A7Z0QNZ1_9GAMM</name>
<proteinExistence type="predicted"/>
<gene>
    <name evidence="2" type="ORF">H0E82_04330</name>
</gene>
<keyword evidence="3" id="KW-1185">Reference proteome</keyword>
<evidence type="ECO:0000313" key="2">
    <source>
        <dbReference type="EMBL" id="NYZ61993.1"/>
    </source>
</evidence>
<comment type="caution">
    <text evidence="2">The sequence shown here is derived from an EMBL/GenBank/DDBJ whole genome shotgun (WGS) entry which is preliminary data.</text>
</comment>
<accession>A0A7Z0QNZ1</accession>
<protein>
    <submittedName>
        <fullName evidence="2">DUF4326 domain-containing protein</fullName>
    </submittedName>
</protein>
<organism evidence="2 3">
    <name type="scientific">Luteimonas deserti</name>
    <dbReference type="NCBI Taxonomy" id="2752306"/>
    <lineage>
        <taxon>Bacteria</taxon>
        <taxon>Pseudomonadati</taxon>
        <taxon>Pseudomonadota</taxon>
        <taxon>Gammaproteobacteria</taxon>
        <taxon>Lysobacterales</taxon>
        <taxon>Lysobacteraceae</taxon>
        <taxon>Luteimonas</taxon>
    </lineage>
</organism>
<dbReference type="EMBL" id="JACCJZ010000010">
    <property type="protein sequence ID" value="NYZ61993.1"/>
    <property type="molecule type" value="Genomic_DNA"/>
</dbReference>
<dbReference type="AlphaFoldDB" id="A0A7Z0QNZ1"/>
<feature type="domain" description="DUF4326" evidence="1">
    <location>
        <begin position="28"/>
        <end position="94"/>
    </location>
</feature>
<evidence type="ECO:0000259" key="1">
    <source>
        <dbReference type="Pfam" id="PF14216"/>
    </source>
</evidence>
<dbReference type="Pfam" id="PF14216">
    <property type="entry name" value="DUF4326"/>
    <property type="match status" value="1"/>
</dbReference>
<sequence>MSPPVRLQLSRRRGFDLQAASRDRNALAARVVARPSRWGNPFRIGVHGDRAECVALFAAWMASAPPGLDPTALRGFNLACWCSLDGPCHADVLLALANA</sequence>
<evidence type="ECO:0000313" key="3">
    <source>
        <dbReference type="Proteomes" id="UP000589896"/>
    </source>
</evidence>
<dbReference type="InterPro" id="IPR025475">
    <property type="entry name" value="DUF4326"/>
</dbReference>